<evidence type="ECO:0000259" key="9">
    <source>
        <dbReference type="Pfam" id="PF22638"/>
    </source>
</evidence>
<feature type="domain" description="Flagellar basal-body/hook protein C-terminal" evidence="8">
    <location>
        <begin position="447"/>
        <end position="485"/>
    </location>
</feature>
<dbReference type="GO" id="GO:0005198">
    <property type="term" value="F:structural molecule activity"/>
    <property type="evidence" value="ECO:0007669"/>
    <property type="project" value="InterPro"/>
</dbReference>
<evidence type="ECO:0000259" key="7">
    <source>
        <dbReference type="Pfam" id="PF00460"/>
    </source>
</evidence>
<dbReference type="GO" id="GO:0044780">
    <property type="term" value="P:bacterial-type flagellum assembly"/>
    <property type="evidence" value="ECO:0007669"/>
    <property type="project" value="InterPro"/>
</dbReference>
<proteinExistence type="inferred from homology"/>
<dbReference type="KEGG" id="scia:HUG15_21550"/>
<dbReference type="RefSeq" id="WP_200125700.1">
    <property type="nucleotide sequence ID" value="NZ_CP054705.1"/>
</dbReference>
<evidence type="ECO:0000313" key="10">
    <source>
        <dbReference type="EMBL" id="QQK77908.1"/>
    </source>
</evidence>
<reference evidence="10 11" key="1">
    <citation type="submission" date="2020-06" db="EMBL/GenBank/DDBJ databases">
        <title>Genomic analysis of Salicibibacter sp. NKC5-3.</title>
        <authorList>
            <person name="Oh Y.J."/>
        </authorList>
    </citation>
    <scope>NUCLEOTIDE SEQUENCE [LARGE SCALE GENOMIC DNA]</scope>
    <source>
        <strain evidence="10 11">NKC5-3</strain>
    </source>
</reference>
<dbReference type="InterPro" id="IPR053927">
    <property type="entry name" value="FlgK_helical"/>
</dbReference>
<keyword evidence="11" id="KW-1185">Reference proteome</keyword>
<dbReference type="GO" id="GO:0009424">
    <property type="term" value="C:bacterial-type flagellum hook"/>
    <property type="evidence" value="ECO:0007669"/>
    <property type="project" value="InterPro"/>
</dbReference>
<dbReference type="GO" id="GO:0005576">
    <property type="term" value="C:extracellular region"/>
    <property type="evidence" value="ECO:0007669"/>
    <property type="project" value="UniProtKB-SubCell"/>
</dbReference>
<evidence type="ECO:0000259" key="8">
    <source>
        <dbReference type="Pfam" id="PF06429"/>
    </source>
</evidence>
<keyword evidence="10" id="KW-0969">Cilium</keyword>
<dbReference type="Pfam" id="PF22638">
    <property type="entry name" value="FlgK_D1"/>
    <property type="match status" value="1"/>
</dbReference>
<comment type="subcellular location">
    <subcellularLocation>
        <location evidence="1">Bacterial flagellum</location>
    </subcellularLocation>
    <subcellularLocation>
        <location evidence="2">Secreted</location>
    </subcellularLocation>
</comment>
<keyword evidence="5" id="KW-0964">Secreted</keyword>
<evidence type="ECO:0000256" key="1">
    <source>
        <dbReference type="ARBA" id="ARBA00004365"/>
    </source>
</evidence>
<dbReference type="Pfam" id="PF00460">
    <property type="entry name" value="Flg_bb_rod"/>
    <property type="match status" value="1"/>
</dbReference>
<comment type="similarity">
    <text evidence="3">Belongs to the flagella basal body rod proteins family.</text>
</comment>
<dbReference type="InterPro" id="IPR002371">
    <property type="entry name" value="FlgK"/>
</dbReference>
<feature type="domain" description="Flagellar basal body rod protein N-terminal" evidence="7">
    <location>
        <begin position="8"/>
        <end position="38"/>
    </location>
</feature>
<protein>
    <recommendedName>
        <fullName evidence="4">Flagellar hook-associated protein 1</fullName>
    </recommendedName>
</protein>
<evidence type="ECO:0000256" key="6">
    <source>
        <dbReference type="ARBA" id="ARBA00023143"/>
    </source>
</evidence>
<dbReference type="AlphaFoldDB" id="A0A7T6Z6I0"/>
<organism evidence="10 11">
    <name type="scientific">Salicibibacter cibarius</name>
    <dbReference type="NCBI Taxonomy" id="2743000"/>
    <lineage>
        <taxon>Bacteria</taxon>
        <taxon>Bacillati</taxon>
        <taxon>Bacillota</taxon>
        <taxon>Bacilli</taxon>
        <taxon>Bacillales</taxon>
        <taxon>Bacillaceae</taxon>
        <taxon>Salicibibacter</taxon>
    </lineage>
</organism>
<keyword evidence="6" id="KW-0975">Bacterial flagellum</keyword>
<evidence type="ECO:0000313" key="11">
    <source>
        <dbReference type="Proteomes" id="UP000595823"/>
    </source>
</evidence>
<evidence type="ECO:0000256" key="3">
    <source>
        <dbReference type="ARBA" id="ARBA00009677"/>
    </source>
</evidence>
<dbReference type="InterPro" id="IPR001444">
    <property type="entry name" value="Flag_bb_rod_N"/>
</dbReference>
<dbReference type="Proteomes" id="UP000595823">
    <property type="component" value="Chromosome"/>
</dbReference>
<gene>
    <name evidence="10" type="primary">flgK</name>
    <name evidence="10" type="ORF">HUG15_21550</name>
</gene>
<keyword evidence="10" id="KW-0966">Cell projection</keyword>
<dbReference type="NCBIfam" id="TIGR02492">
    <property type="entry name" value="flgK_ends"/>
    <property type="match status" value="1"/>
</dbReference>
<evidence type="ECO:0000256" key="2">
    <source>
        <dbReference type="ARBA" id="ARBA00004613"/>
    </source>
</evidence>
<name>A0A7T6Z6I0_9BACI</name>
<dbReference type="PANTHER" id="PTHR30033">
    <property type="entry name" value="FLAGELLAR HOOK-ASSOCIATED PROTEIN 1"/>
    <property type="match status" value="1"/>
</dbReference>
<keyword evidence="10" id="KW-0282">Flagellum</keyword>
<accession>A0A7T6Z6I0</accession>
<feature type="domain" description="Flagellar hook-associated protein FlgK helical" evidence="9">
    <location>
        <begin position="102"/>
        <end position="358"/>
    </location>
</feature>
<dbReference type="InterPro" id="IPR010930">
    <property type="entry name" value="Flg_bb/hook_C_dom"/>
</dbReference>
<evidence type="ECO:0000256" key="5">
    <source>
        <dbReference type="ARBA" id="ARBA00022525"/>
    </source>
</evidence>
<dbReference type="EMBL" id="CP054705">
    <property type="protein sequence ID" value="QQK77908.1"/>
    <property type="molecule type" value="Genomic_DNA"/>
</dbReference>
<sequence>MTSTFHGLQTAYKGLMGQQSALRTTGHNIANANTEGYTRQRVNFNASQAYPAPGKNAPSIPGQVGTGVDVENIERVREHFLDAQYRGENANAGYWGQKLTSMERIEEVMNEQSETGLLAEAMDEFWGSLHDLSANPDDASAREITAQRAAALADTYNHMVGSLETNKRGIGDEIDTSVQVVNGLLTQTHDLNEEIAQIEAQGQIPNDLYDQRDRVIDELSEYINIEVEPENPGSHTHPAAEGGISVYVVDDDGNRLGDDDGVAIVQGENGNEGHLELAVEKDDEESLVESINFGDDLELLGDHHGKLGALVDAFGYGGEEGLYQDKITDLNHLMSGFRDVFNDVHSNGYDLNGEEGLDEFFEFDDGVLSVNDDIMDDTDLIAAAGQSGNAGDGSNALELANVKETSGFDSAYQSVIGEMAVEVHEARRMNETSDMRRDTIEMNCQSVSSVSLDEEMTNMIQFQHAYNASSRMITVIDEMLEQVINQMGIVGR</sequence>
<dbReference type="SUPFAM" id="SSF64518">
    <property type="entry name" value="Phase 1 flagellin"/>
    <property type="match status" value="1"/>
</dbReference>
<dbReference type="Pfam" id="PF06429">
    <property type="entry name" value="Flg_bbr_C"/>
    <property type="match status" value="1"/>
</dbReference>
<dbReference type="PANTHER" id="PTHR30033:SF1">
    <property type="entry name" value="FLAGELLAR HOOK-ASSOCIATED PROTEIN 1"/>
    <property type="match status" value="1"/>
</dbReference>
<evidence type="ECO:0000256" key="4">
    <source>
        <dbReference type="ARBA" id="ARBA00016244"/>
    </source>
</evidence>